<dbReference type="SUPFAM" id="SSF48371">
    <property type="entry name" value="ARM repeat"/>
    <property type="match status" value="1"/>
</dbReference>
<name>A0A517P4T9_9PLAN</name>
<dbReference type="KEGG" id="acaf:CA12_04380"/>
<dbReference type="SUPFAM" id="SSF48452">
    <property type="entry name" value="TPR-like"/>
    <property type="match status" value="1"/>
</dbReference>
<gene>
    <name evidence="2" type="ORF">CA12_04380</name>
</gene>
<dbReference type="RefSeq" id="WP_165700506.1">
    <property type="nucleotide sequence ID" value="NZ_CP036265.1"/>
</dbReference>
<feature type="signal peptide" evidence="1">
    <location>
        <begin position="1"/>
        <end position="26"/>
    </location>
</feature>
<organism evidence="2 3">
    <name type="scientific">Alienimonas californiensis</name>
    <dbReference type="NCBI Taxonomy" id="2527989"/>
    <lineage>
        <taxon>Bacteria</taxon>
        <taxon>Pseudomonadati</taxon>
        <taxon>Planctomycetota</taxon>
        <taxon>Planctomycetia</taxon>
        <taxon>Planctomycetales</taxon>
        <taxon>Planctomycetaceae</taxon>
        <taxon>Alienimonas</taxon>
    </lineage>
</organism>
<reference evidence="2 3" key="1">
    <citation type="submission" date="2019-02" db="EMBL/GenBank/DDBJ databases">
        <title>Deep-cultivation of Planctomycetes and their phenomic and genomic characterization uncovers novel biology.</title>
        <authorList>
            <person name="Wiegand S."/>
            <person name="Jogler M."/>
            <person name="Boedeker C."/>
            <person name="Pinto D."/>
            <person name="Vollmers J."/>
            <person name="Rivas-Marin E."/>
            <person name="Kohn T."/>
            <person name="Peeters S.H."/>
            <person name="Heuer A."/>
            <person name="Rast P."/>
            <person name="Oberbeckmann S."/>
            <person name="Bunk B."/>
            <person name="Jeske O."/>
            <person name="Meyerdierks A."/>
            <person name="Storesund J.E."/>
            <person name="Kallscheuer N."/>
            <person name="Luecker S."/>
            <person name="Lage O.M."/>
            <person name="Pohl T."/>
            <person name="Merkel B.J."/>
            <person name="Hornburger P."/>
            <person name="Mueller R.-W."/>
            <person name="Bruemmer F."/>
            <person name="Labrenz M."/>
            <person name="Spormann A.M."/>
            <person name="Op den Camp H."/>
            <person name="Overmann J."/>
            <person name="Amann R."/>
            <person name="Jetten M.S.M."/>
            <person name="Mascher T."/>
            <person name="Medema M.H."/>
            <person name="Devos D.P."/>
            <person name="Kaster A.-K."/>
            <person name="Ovreas L."/>
            <person name="Rohde M."/>
            <person name="Galperin M.Y."/>
            <person name="Jogler C."/>
        </authorList>
    </citation>
    <scope>NUCLEOTIDE SEQUENCE [LARGE SCALE GENOMIC DNA]</scope>
    <source>
        <strain evidence="2 3">CA12</strain>
    </source>
</reference>
<dbReference type="Gene3D" id="1.25.10.10">
    <property type="entry name" value="Leucine-rich Repeat Variant"/>
    <property type="match status" value="1"/>
</dbReference>
<dbReference type="AlphaFoldDB" id="A0A517P4T9"/>
<dbReference type="InterPro" id="IPR016024">
    <property type="entry name" value="ARM-type_fold"/>
</dbReference>
<keyword evidence="1" id="KW-0732">Signal</keyword>
<dbReference type="InterPro" id="IPR011990">
    <property type="entry name" value="TPR-like_helical_dom_sf"/>
</dbReference>
<evidence type="ECO:0000313" key="3">
    <source>
        <dbReference type="Proteomes" id="UP000318741"/>
    </source>
</evidence>
<dbReference type="Pfam" id="PF13646">
    <property type="entry name" value="HEAT_2"/>
    <property type="match status" value="1"/>
</dbReference>
<keyword evidence="3" id="KW-1185">Reference proteome</keyword>
<dbReference type="EMBL" id="CP036265">
    <property type="protein sequence ID" value="QDT14365.1"/>
    <property type="molecule type" value="Genomic_DNA"/>
</dbReference>
<feature type="chain" id="PRO_5021954651" description="HEAT repeat protein" evidence="1">
    <location>
        <begin position="27"/>
        <end position="449"/>
    </location>
</feature>
<dbReference type="Proteomes" id="UP000318741">
    <property type="component" value="Chromosome"/>
</dbReference>
<accession>A0A517P4T9</accession>
<protein>
    <recommendedName>
        <fullName evidence="4">HEAT repeat protein</fullName>
    </recommendedName>
</protein>
<proteinExistence type="predicted"/>
<evidence type="ECO:0000313" key="2">
    <source>
        <dbReference type="EMBL" id="QDT14365.1"/>
    </source>
</evidence>
<evidence type="ECO:0000256" key="1">
    <source>
        <dbReference type="SAM" id="SignalP"/>
    </source>
</evidence>
<dbReference type="InterPro" id="IPR011989">
    <property type="entry name" value="ARM-like"/>
</dbReference>
<sequence length="449" mass="48364" precursor="true">MFGSTRPVVAALLLTAAAVSPAPARADVVVLKAGGELRGEFVGDPTRGESFVIRTQTGATVRVERSEVRDWAYRDAGREAFERRFDRTPDDPDAWWALAEWALQNRLRPERDRALRKLLTFDPDHEEARLALGHRLDRGEWLTPAQWRGRNGLVLYGRRAVSPEEKALLEAADARDAAEKAWFRQARQWERALSDPARAGAARAEMVRVTDPTAIPAFRQFFAESSDSRVRMLYVQVLARMPETAPVPALAVQAMGDVDDLVREQAVRALAEETAPHDGPARAGAAQPLLRDGLRNDANVTVRRAAAALGALGDANAVPDLIRSLITTHQYKVAVPETSGAGVSLGANGAVGGGLGANAAGGGLSPEALLGIRAQYPTAIIRPGPSPITRTRQVTVKVEHRNPEALAALQAIVARTAPADALGVAPPVSYDEALWAAWWERNQAAFAGL</sequence>
<evidence type="ECO:0008006" key="4">
    <source>
        <dbReference type="Google" id="ProtNLM"/>
    </source>
</evidence>